<comment type="caution">
    <text evidence="1">The sequence shown here is derived from an EMBL/GenBank/DDBJ whole genome shotgun (WGS) entry which is preliminary data.</text>
</comment>
<dbReference type="AlphaFoldDB" id="A0A8G2EYX9"/>
<evidence type="ECO:0000313" key="2">
    <source>
        <dbReference type="Proteomes" id="UP000198615"/>
    </source>
</evidence>
<name>A0A8G2EYX9_9PROT</name>
<proteinExistence type="predicted"/>
<dbReference type="EMBL" id="FNBW01000007">
    <property type="protein sequence ID" value="SDF84382.1"/>
    <property type="molecule type" value="Genomic_DNA"/>
</dbReference>
<keyword evidence="2" id="KW-1185">Reference proteome</keyword>
<dbReference type="Proteomes" id="UP000198615">
    <property type="component" value="Unassembled WGS sequence"/>
</dbReference>
<sequence length="106" mass="12518">MADWRDSRPPLNQEEIDRLLALDEERDGDPISGWSFPNRSRRAPLFGFLWWRIDRAYRREFTEYLARRVRRAIGFQISDRIFIGIMIGDGETVSPTSRQMNEGGEQ</sequence>
<evidence type="ECO:0000313" key="1">
    <source>
        <dbReference type="EMBL" id="SDF84382.1"/>
    </source>
</evidence>
<dbReference type="RefSeq" id="WP_093150749.1">
    <property type="nucleotide sequence ID" value="NZ_FNBW01000007.1"/>
</dbReference>
<organism evidence="1 2">
    <name type="scientific">Thalassobaculum litoreum DSM 18839</name>
    <dbReference type="NCBI Taxonomy" id="1123362"/>
    <lineage>
        <taxon>Bacteria</taxon>
        <taxon>Pseudomonadati</taxon>
        <taxon>Pseudomonadota</taxon>
        <taxon>Alphaproteobacteria</taxon>
        <taxon>Rhodospirillales</taxon>
        <taxon>Thalassobaculaceae</taxon>
        <taxon>Thalassobaculum</taxon>
    </lineage>
</organism>
<reference evidence="1 2" key="1">
    <citation type="submission" date="2016-10" db="EMBL/GenBank/DDBJ databases">
        <authorList>
            <person name="Varghese N."/>
            <person name="Submissions S."/>
        </authorList>
    </citation>
    <scope>NUCLEOTIDE SEQUENCE [LARGE SCALE GENOMIC DNA]</scope>
    <source>
        <strain evidence="1 2">DSM 18839</strain>
    </source>
</reference>
<accession>A0A8G2EYX9</accession>
<gene>
    <name evidence="1" type="ORF">SAMN05660686_02508</name>
</gene>
<protein>
    <submittedName>
        <fullName evidence="1">Uncharacterized protein</fullName>
    </submittedName>
</protein>